<dbReference type="InterPro" id="IPR003607">
    <property type="entry name" value="HD/PDEase_dom"/>
</dbReference>
<dbReference type="RefSeq" id="WP_272751268.1">
    <property type="nucleotide sequence ID" value="NZ_JAQQLF010000007.1"/>
</dbReference>
<dbReference type="EMBL" id="JAQQLF010000007">
    <property type="protein sequence ID" value="MDC7716892.1"/>
    <property type="molecule type" value="Genomic_DNA"/>
</dbReference>
<protein>
    <submittedName>
        <fullName evidence="3">HD-GYP domain-containing protein</fullName>
    </submittedName>
</protein>
<evidence type="ECO:0000313" key="3">
    <source>
        <dbReference type="EMBL" id="MDC7716892.1"/>
    </source>
</evidence>
<dbReference type="CDD" id="cd00077">
    <property type="entry name" value="HDc"/>
    <property type="match status" value="1"/>
</dbReference>
<dbReference type="Gene3D" id="1.10.3210.10">
    <property type="entry name" value="Hypothetical protein af1432"/>
    <property type="match status" value="1"/>
</dbReference>
<name>A0ABT5IWD6_9NEIS</name>
<dbReference type="Proteomes" id="UP001219956">
    <property type="component" value="Unassembled WGS sequence"/>
</dbReference>
<dbReference type="InterPro" id="IPR037522">
    <property type="entry name" value="HD_GYP_dom"/>
</dbReference>
<evidence type="ECO:0000259" key="2">
    <source>
        <dbReference type="PROSITE" id="PS51832"/>
    </source>
</evidence>
<dbReference type="SMART" id="SM00471">
    <property type="entry name" value="HDc"/>
    <property type="match status" value="1"/>
</dbReference>
<gene>
    <name evidence="3" type="ORF">PQU95_06645</name>
</gene>
<dbReference type="SUPFAM" id="SSF109604">
    <property type="entry name" value="HD-domain/PDEase-like"/>
    <property type="match status" value="1"/>
</dbReference>
<comment type="caution">
    <text evidence="3">The sequence shown here is derived from an EMBL/GenBank/DDBJ whole genome shotgun (WGS) entry which is preliminary data.</text>
</comment>
<evidence type="ECO:0000256" key="1">
    <source>
        <dbReference type="SAM" id="MobiDB-lite"/>
    </source>
</evidence>
<dbReference type="Pfam" id="PF13487">
    <property type="entry name" value="HD_5"/>
    <property type="match status" value="1"/>
</dbReference>
<dbReference type="InterPro" id="IPR006675">
    <property type="entry name" value="HDIG_dom"/>
</dbReference>
<feature type="region of interest" description="Disordered" evidence="1">
    <location>
        <begin position="62"/>
        <end position="86"/>
    </location>
</feature>
<feature type="domain" description="HD-GYP" evidence="2">
    <location>
        <begin position="134"/>
        <end position="330"/>
    </location>
</feature>
<dbReference type="PANTHER" id="PTHR43155">
    <property type="entry name" value="CYCLIC DI-GMP PHOSPHODIESTERASE PA4108-RELATED"/>
    <property type="match status" value="1"/>
</dbReference>
<sequence>MPKLRKIHIDQAVVGMYVASLDCDWTAHPFWLSRFCLRNAAQIAMLRQEGIQSFYIDTEKGRDIPPATSVRAPARRPGTEKSQARTTPLDQELGLARDIVLRTEAITQNLMKDARLGLRLDVAALHGISSELSGSLDRNALALRMVAQVYNKDAYTFQHSVSVALLLMILQHHQGAPHEIVVEAGMGGLLHDIGKTRIPLPLLNKPGRHTAEEREQMREHVRFSQQILDENGIDSPIIRAIALQHHERYDGTGYPLGLAGDAISVYGQQAAIIDVYDAITSDRCYHKGLPAPVAIKKIFELGKNHFDPTVVRDVVHCFGIYPPGTLVRLASGKLAVVKRHADGDLTRPEVVVFFDTRRNQRLKPESINLAIRYGPHADDHVLRHETADSWQALLPDIHQLLLDSH</sequence>
<dbReference type="NCBIfam" id="TIGR00277">
    <property type="entry name" value="HDIG"/>
    <property type="match status" value="1"/>
</dbReference>
<reference evidence="3 4" key="1">
    <citation type="submission" date="2023-01" db="EMBL/GenBank/DDBJ databases">
        <title>Novel species of the genus Vogesella isolated from rivers.</title>
        <authorList>
            <person name="Lu H."/>
        </authorList>
    </citation>
    <scope>NUCLEOTIDE SEQUENCE [LARGE SCALE GENOMIC DNA]</scope>
    <source>
        <strain evidence="3 4">DC21W</strain>
    </source>
</reference>
<keyword evidence="4" id="KW-1185">Reference proteome</keyword>
<accession>A0ABT5IWD6</accession>
<dbReference type="Pfam" id="PF11871">
    <property type="entry name" value="DUF3391"/>
    <property type="match status" value="1"/>
</dbReference>
<dbReference type="PROSITE" id="PS51832">
    <property type="entry name" value="HD_GYP"/>
    <property type="match status" value="1"/>
</dbReference>
<dbReference type="PANTHER" id="PTHR43155:SF2">
    <property type="entry name" value="CYCLIC DI-GMP PHOSPHODIESTERASE PA4108"/>
    <property type="match status" value="1"/>
</dbReference>
<proteinExistence type="predicted"/>
<dbReference type="InterPro" id="IPR021812">
    <property type="entry name" value="DUF3391"/>
</dbReference>
<evidence type="ECO:0000313" key="4">
    <source>
        <dbReference type="Proteomes" id="UP001219956"/>
    </source>
</evidence>
<organism evidence="3 4">
    <name type="scientific">Vogesella aquatica</name>
    <dbReference type="NCBI Taxonomy" id="2984206"/>
    <lineage>
        <taxon>Bacteria</taxon>
        <taxon>Pseudomonadati</taxon>
        <taxon>Pseudomonadota</taxon>
        <taxon>Betaproteobacteria</taxon>
        <taxon>Neisseriales</taxon>
        <taxon>Chromobacteriaceae</taxon>
        <taxon>Vogesella</taxon>
    </lineage>
</organism>